<sequence>MSKIENILSKSITSELSNEEQNILESWIAESEHNTKEYEAYVQLWEKSKELVYSDSIDVDDSLHKTKAKISGFKRSWNFATLIRQAAAVLLLSLSLSVLFHYISTNEKDSAQNEQPIYQEITAAYGTKTKVTLADGTSVWLNSGSILRFPSTFKNCNRREVELRGEGFFDVEKNQKKPFIVNTHMLDVKVYGTSFNVCAYEDYSNMTVALVEGKISLMKQSVGENKELIALNPDEVVEYDAYNRKLYHSSDNYMDKYTAWKEGQIIFYNDPIERVAQTLEKWYNVEINIVDPSLHSYCFTAKFLDESLEHVLKLLCLSSPMKYEIIPSQKRSDHSFSKRKINLSIK</sequence>
<evidence type="ECO:0000313" key="3">
    <source>
        <dbReference type="EMBL" id="MCY1719355.1"/>
    </source>
</evidence>
<dbReference type="GO" id="GO:0016989">
    <property type="term" value="F:sigma factor antagonist activity"/>
    <property type="evidence" value="ECO:0007669"/>
    <property type="project" value="TreeGrafter"/>
</dbReference>
<feature type="domain" description="Protein FecR C-terminal" evidence="2">
    <location>
        <begin position="265"/>
        <end position="325"/>
    </location>
</feature>
<evidence type="ECO:0000313" key="4">
    <source>
        <dbReference type="Proteomes" id="UP001145087"/>
    </source>
</evidence>
<dbReference type="Pfam" id="PF04773">
    <property type="entry name" value="FecR"/>
    <property type="match status" value="1"/>
</dbReference>
<dbReference type="RefSeq" id="WP_343331693.1">
    <property type="nucleotide sequence ID" value="NZ_JAPOHD010000007.1"/>
</dbReference>
<name>A0A9X3J677_9BACT</name>
<keyword evidence="4" id="KW-1185">Reference proteome</keyword>
<dbReference type="Pfam" id="PF16344">
    <property type="entry name" value="FecR_C"/>
    <property type="match status" value="1"/>
</dbReference>
<dbReference type="AlphaFoldDB" id="A0A9X3J677"/>
<dbReference type="PANTHER" id="PTHR30273:SF2">
    <property type="entry name" value="PROTEIN FECR"/>
    <property type="match status" value="1"/>
</dbReference>
<dbReference type="EMBL" id="JAPOHD010000007">
    <property type="protein sequence ID" value="MCY1719355.1"/>
    <property type="molecule type" value="Genomic_DNA"/>
</dbReference>
<accession>A0A9X3J677</accession>
<gene>
    <name evidence="3" type="ORF">OU798_03325</name>
</gene>
<dbReference type="Gene3D" id="2.60.120.1440">
    <property type="match status" value="1"/>
</dbReference>
<evidence type="ECO:0000259" key="1">
    <source>
        <dbReference type="Pfam" id="PF04773"/>
    </source>
</evidence>
<dbReference type="InterPro" id="IPR006860">
    <property type="entry name" value="FecR"/>
</dbReference>
<dbReference type="InterPro" id="IPR032508">
    <property type="entry name" value="FecR_C"/>
</dbReference>
<proteinExistence type="predicted"/>
<feature type="domain" description="FecR protein" evidence="1">
    <location>
        <begin position="121"/>
        <end position="215"/>
    </location>
</feature>
<evidence type="ECO:0000259" key="2">
    <source>
        <dbReference type="Pfam" id="PF16344"/>
    </source>
</evidence>
<dbReference type="Gene3D" id="3.55.50.30">
    <property type="match status" value="1"/>
</dbReference>
<dbReference type="PANTHER" id="PTHR30273">
    <property type="entry name" value="PERIPLASMIC SIGNAL SENSOR AND SIGMA FACTOR ACTIVATOR FECR-RELATED"/>
    <property type="match status" value="1"/>
</dbReference>
<dbReference type="FunFam" id="2.60.120.1440:FF:000001">
    <property type="entry name" value="Putative anti-sigma factor"/>
    <property type="match status" value="1"/>
</dbReference>
<dbReference type="PIRSF" id="PIRSF018266">
    <property type="entry name" value="FecR"/>
    <property type="match status" value="1"/>
</dbReference>
<reference evidence="3" key="1">
    <citation type="submission" date="2022-11" db="EMBL/GenBank/DDBJ databases">
        <title>Marilongibacter aestuarii gen. nov., sp. nov., isolated from tidal flat sediment.</title>
        <authorList>
            <person name="Jiayan W."/>
        </authorList>
    </citation>
    <scope>NUCLEOTIDE SEQUENCE</scope>
    <source>
        <strain evidence="3">Z1-6</strain>
    </source>
</reference>
<organism evidence="3 4">
    <name type="scientific">Draconibacterium aestuarii</name>
    <dbReference type="NCBI Taxonomy" id="2998507"/>
    <lineage>
        <taxon>Bacteria</taxon>
        <taxon>Pseudomonadati</taxon>
        <taxon>Bacteroidota</taxon>
        <taxon>Bacteroidia</taxon>
        <taxon>Marinilabiliales</taxon>
        <taxon>Prolixibacteraceae</taxon>
        <taxon>Draconibacterium</taxon>
    </lineage>
</organism>
<dbReference type="InterPro" id="IPR012373">
    <property type="entry name" value="Ferrdict_sens_TM"/>
</dbReference>
<dbReference type="Proteomes" id="UP001145087">
    <property type="component" value="Unassembled WGS sequence"/>
</dbReference>
<comment type="caution">
    <text evidence="3">The sequence shown here is derived from an EMBL/GenBank/DDBJ whole genome shotgun (WGS) entry which is preliminary data.</text>
</comment>
<protein>
    <submittedName>
        <fullName evidence="3">DUF4974 domain-containing protein</fullName>
    </submittedName>
</protein>